<proteinExistence type="predicted"/>
<dbReference type="InterPro" id="IPR056924">
    <property type="entry name" value="SH3_Tf2-1"/>
</dbReference>
<dbReference type="PANTHER" id="PTHR46148">
    <property type="entry name" value="CHROMO DOMAIN-CONTAINING PROTEIN"/>
    <property type="match status" value="1"/>
</dbReference>
<accession>A0A6L2MSS3</accession>
<keyword evidence="3" id="KW-0808">Transferase</keyword>
<feature type="domain" description="Tf2-1-like SH3-like" evidence="2">
    <location>
        <begin position="363"/>
        <end position="389"/>
    </location>
</feature>
<feature type="coiled-coil region" evidence="1">
    <location>
        <begin position="214"/>
        <end position="241"/>
    </location>
</feature>
<reference evidence="3" key="1">
    <citation type="journal article" date="2019" name="Sci. Rep.">
        <title>Draft genome of Tanacetum cinerariifolium, the natural source of mosquito coil.</title>
        <authorList>
            <person name="Yamashiro T."/>
            <person name="Shiraishi A."/>
            <person name="Satake H."/>
            <person name="Nakayama K."/>
        </authorList>
    </citation>
    <scope>NUCLEOTIDE SEQUENCE</scope>
</reference>
<dbReference type="GO" id="GO:0003964">
    <property type="term" value="F:RNA-directed DNA polymerase activity"/>
    <property type="evidence" value="ECO:0007669"/>
    <property type="project" value="UniProtKB-KW"/>
</dbReference>
<name>A0A6L2MSS3_TANCI</name>
<keyword evidence="1" id="KW-0175">Coiled coil</keyword>
<dbReference type="SUPFAM" id="SSF56672">
    <property type="entry name" value="DNA/RNA polymerases"/>
    <property type="match status" value="1"/>
</dbReference>
<evidence type="ECO:0000256" key="1">
    <source>
        <dbReference type="SAM" id="Coils"/>
    </source>
</evidence>
<dbReference type="EMBL" id="BKCJ010007145">
    <property type="protein sequence ID" value="GEU75762.1"/>
    <property type="molecule type" value="Genomic_DNA"/>
</dbReference>
<evidence type="ECO:0000259" key="2">
    <source>
        <dbReference type="Pfam" id="PF24626"/>
    </source>
</evidence>
<keyword evidence="3" id="KW-0695">RNA-directed DNA polymerase</keyword>
<keyword evidence="3" id="KW-0548">Nucleotidyltransferase</keyword>
<dbReference type="PANTHER" id="PTHR46148:SF59">
    <property type="entry name" value="NUCLEOTIDYLTRANSFERASE, RIBONUCLEASE H"/>
    <property type="match status" value="1"/>
</dbReference>
<organism evidence="3">
    <name type="scientific">Tanacetum cinerariifolium</name>
    <name type="common">Dalmatian daisy</name>
    <name type="synonym">Chrysanthemum cinerariifolium</name>
    <dbReference type="NCBI Taxonomy" id="118510"/>
    <lineage>
        <taxon>Eukaryota</taxon>
        <taxon>Viridiplantae</taxon>
        <taxon>Streptophyta</taxon>
        <taxon>Embryophyta</taxon>
        <taxon>Tracheophyta</taxon>
        <taxon>Spermatophyta</taxon>
        <taxon>Magnoliopsida</taxon>
        <taxon>eudicotyledons</taxon>
        <taxon>Gunneridae</taxon>
        <taxon>Pentapetalae</taxon>
        <taxon>asterids</taxon>
        <taxon>campanulids</taxon>
        <taxon>Asterales</taxon>
        <taxon>Asteraceae</taxon>
        <taxon>Asteroideae</taxon>
        <taxon>Anthemideae</taxon>
        <taxon>Anthemidinae</taxon>
        <taxon>Tanacetum</taxon>
    </lineage>
</organism>
<dbReference type="AlphaFoldDB" id="A0A6L2MSS3"/>
<protein>
    <submittedName>
        <fullName evidence="3">Putative reverse transcriptase domain-containing protein</fullName>
    </submittedName>
</protein>
<comment type="caution">
    <text evidence="3">The sequence shown here is derived from an EMBL/GenBank/DDBJ whole genome shotgun (WGS) entry which is preliminary data.</text>
</comment>
<sequence>MSVDSAVTFSSVHSEARSWSIPSEDPYEEAAQQLFEQVPHHPEYVPRDHVPVFVPEFMHPEDLVPAEGEAPTSLLPPGFLSPRIRPLSPKALVAEMNAIASSLHRSLHPSGTPPLLPISTPSTSRRAGIPEANTLPQNRLLATPRPRCEVGESSAAAARRQGPAMAHGVDCRYMETRLQDTERRMMAALELVNRRVSYQVEVCTRESSEFCTRHHDVQKDRAAVRAEIEVLRNERLAYEQEGIQTREALTRSEAHCRALEARVAISATREDDKPEGKQVKDVPIVQDFPKVFSKKLPGLPPARPVEFQIDQIPGVAPVARAPYHLTPSKMKELSEQLHELSDKGFYKTQFLTLGSPSVIQNRKVAYKLELPQELSSVHHTFHVSNVKKCYSDESLVMPLEGVHINDTLQFVEEPVEIMGREIKRLKPSQVPLVKVHWNSRRGHEFTWERKDSFKKKYPHLFPNRTSSSTTRS</sequence>
<dbReference type="InterPro" id="IPR043502">
    <property type="entry name" value="DNA/RNA_pol_sf"/>
</dbReference>
<gene>
    <name evidence="3" type="ORF">Tci_047740</name>
</gene>
<dbReference type="Pfam" id="PF24626">
    <property type="entry name" value="SH3_Tf2-1"/>
    <property type="match status" value="1"/>
</dbReference>
<evidence type="ECO:0000313" key="3">
    <source>
        <dbReference type="EMBL" id="GEU75762.1"/>
    </source>
</evidence>